<proteinExistence type="inferred from homology"/>
<name>A0A916W4H9_9HYPH</name>
<dbReference type="Gene3D" id="3.40.50.300">
    <property type="entry name" value="P-loop containing nucleotide triphosphate hydrolases"/>
    <property type="match status" value="1"/>
</dbReference>
<evidence type="ECO:0000256" key="5">
    <source>
        <dbReference type="SAM" id="MobiDB-lite"/>
    </source>
</evidence>
<evidence type="ECO:0000259" key="6">
    <source>
        <dbReference type="PROSITE" id="PS50893"/>
    </source>
</evidence>
<dbReference type="InterPro" id="IPR003593">
    <property type="entry name" value="AAA+_ATPase"/>
</dbReference>
<evidence type="ECO:0000256" key="2">
    <source>
        <dbReference type="ARBA" id="ARBA00022448"/>
    </source>
</evidence>
<evidence type="ECO:0000256" key="3">
    <source>
        <dbReference type="ARBA" id="ARBA00022741"/>
    </source>
</evidence>
<dbReference type="PANTHER" id="PTHR42788:SF13">
    <property type="entry name" value="ALIPHATIC SULFONATES IMPORT ATP-BINDING PROTEIN SSUB"/>
    <property type="match status" value="1"/>
</dbReference>
<evidence type="ECO:0000256" key="4">
    <source>
        <dbReference type="ARBA" id="ARBA00022840"/>
    </source>
</evidence>
<comment type="caution">
    <text evidence="7">The sequence shown here is derived from an EMBL/GenBank/DDBJ whole genome shotgun (WGS) entry which is preliminary data.</text>
</comment>
<dbReference type="SMART" id="SM00382">
    <property type="entry name" value="AAA"/>
    <property type="match status" value="1"/>
</dbReference>
<evidence type="ECO:0000313" key="8">
    <source>
        <dbReference type="Proteomes" id="UP000636264"/>
    </source>
</evidence>
<reference evidence="7" key="1">
    <citation type="journal article" date="2014" name="Int. J. Syst. Evol. Microbiol.">
        <title>Complete genome sequence of Corynebacterium casei LMG S-19264T (=DSM 44701T), isolated from a smear-ripened cheese.</title>
        <authorList>
            <consortium name="US DOE Joint Genome Institute (JGI-PGF)"/>
            <person name="Walter F."/>
            <person name="Albersmeier A."/>
            <person name="Kalinowski J."/>
            <person name="Ruckert C."/>
        </authorList>
    </citation>
    <scope>NUCLEOTIDE SEQUENCE</scope>
    <source>
        <strain evidence="7">CGMCC 1.15320</strain>
    </source>
</reference>
<comment type="similarity">
    <text evidence="1">Belongs to the ABC transporter superfamily.</text>
</comment>
<reference evidence="7" key="2">
    <citation type="submission" date="2020-09" db="EMBL/GenBank/DDBJ databases">
        <authorList>
            <person name="Sun Q."/>
            <person name="Zhou Y."/>
        </authorList>
    </citation>
    <scope>NUCLEOTIDE SEQUENCE</scope>
    <source>
        <strain evidence="7">CGMCC 1.15320</strain>
    </source>
</reference>
<dbReference type="PROSITE" id="PS00211">
    <property type="entry name" value="ABC_TRANSPORTER_1"/>
    <property type="match status" value="1"/>
</dbReference>
<evidence type="ECO:0000313" key="7">
    <source>
        <dbReference type="EMBL" id="GGA65479.1"/>
    </source>
</evidence>
<keyword evidence="2" id="KW-0813">Transport</keyword>
<feature type="region of interest" description="Disordered" evidence="5">
    <location>
        <begin position="1"/>
        <end position="26"/>
    </location>
</feature>
<dbReference type="GO" id="GO:0005524">
    <property type="term" value="F:ATP binding"/>
    <property type="evidence" value="ECO:0007669"/>
    <property type="project" value="UniProtKB-KW"/>
</dbReference>
<dbReference type="PROSITE" id="PS50893">
    <property type="entry name" value="ABC_TRANSPORTER_2"/>
    <property type="match status" value="1"/>
</dbReference>
<dbReference type="InterPro" id="IPR050166">
    <property type="entry name" value="ABC_transporter_ATP-bind"/>
</dbReference>
<dbReference type="CDD" id="cd03293">
    <property type="entry name" value="ABC_NrtD_SsuB_transporters"/>
    <property type="match status" value="1"/>
</dbReference>
<dbReference type="Proteomes" id="UP000636264">
    <property type="component" value="Unassembled WGS sequence"/>
</dbReference>
<dbReference type="GO" id="GO:0016887">
    <property type="term" value="F:ATP hydrolysis activity"/>
    <property type="evidence" value="ECO:0007669"/>
    <property type="project" value="InterPro"/>
</dbReference>
<feature type="domain" description="ABC transporter" evidence="6">
    <location>
        <begin position="21"/>
        <end position="252"/>
    </location>
</feature>
<gene>
    <name evidence="7" type="ORF">GCM10011385_19130</name>
</gene>
<dbReference type="InterPro" id="IPR003439">
    <property type="entry name" value="ABC_transporter-like_ATP-bd"/>
</dbReference>
<keyword evidence="3" id="KW-0547">Nucleotide-binding</keyword>
<dbReference type="RefSeq" id="WP_244630314.1">
    <property type="nucleotide sequence ID" value="NZ_BMIF01000005.1"/>
</dbReference>
<dbReference type="EMBL" id="BMIF01000005">
    <property type="protein sequence ID" value="GGA65479.1"/>
    <property type="molecule type" value="Genomic_DNA"/>
</dbReference>
<evidence type="ECO:0000256" key="1">
    <source>
        <dbReference type="ARBA" id="ARBA00005417"/>
    </source>
</evidence>
<dbReference type="AlphaFoldDB" id="A0A916W4H9"/>
<dbReference type="PANTHER" id="PTHR42788">
    <property type="entry name" value="TAURINE IMPORT ATP-BINDING PROTEIN-RELATED"/>
    <property type="match status" value="1"/>
</dbReference>
<dbReference type="SUPFAM" id="SSF52540">
    <property type="entry name" value="P-loop containing nucleoside triphosphate hydrolases"/>
    <property type="match status" value="1"/>
</dbReference>
<protein>
    <submittedName>
        <fullName evidence="7">ABC transporter ATPase</fullName>
    </submittedName>
</protein>
<sequence length="291" mass="32131">MRSDAAGGSAPKSPIPTSPIIEMKGVSKGFGGGSGERVAALQDINLELTEGTFTAILGPSGCGKTTLLRLIDGLVQPDAGTVRVAGHPPRPGPEMGFVFQSFRLIPWRTVRGNVEFALVEAIADPAERRRRADRYIERVGLSRFADAYPRQLSGGMKQRAALARALACEPEILLLDEPFASLDAQTRELMQVELMRLWSERKSLAVFVTHSVDEAIFLADQIVLMGPRPGRILEVIDVNLTRPRWSYDVRAEPRFAELRQYLWERIRALVLADPQSDFYGRDEVQSVSTGS</sequence>
<keyword evidence="8" id="KW-1185">Reference proteome</keyword>
<accession>A0A916W4H9</accession>
<dbReference type="InterPro" id="IPR027417">
    <property type="entry name" value="P-loop_NTPase"/>
</dbReference>
<keyword evidence="4" id="KW-0067">ATP-binding</keyword>
<organism evidence="7 8">
    <name type="scientific">Nitratireductor aestuarii</name>
    <dbReference type="NCBI Taxonomy" id="1735103"/>
    <lineage>
        <taxon>Bacteria</taxon>
        <taxon>Pseudomonadati</taxon>
        <taxon>Pseudomonadota</taxon>
        <taxon>Alphaproteobacteria</taxon>
        <taxon>Hyphomicrobiales</taxon>
        <taxon>Phyllobacteriaceae</taxon>
        <taxon>Nitratireductor</taxon>
    </lineage>
</organism>
<dbReference type="InterPro" id="IPR017871">
    <property type="entry name" value="ABC_transporter-like_CS"/>
</dbReference>
<dbReference type="Pfam" id="PF00005">
    <property type="entry name" value="ABC_tran"/>
    <property type="match status" value="1"/>
</dbReference>